<accession>A0ABU2HAG4</accession>
<proteinExistence type="predicted"/>
<dbReference type="Proteomes" id="UP001250214">
    <property type="component" value="Unassembled WGS sequence"/>
</dbReference>
<comment type="caution">
    <text evidence="1">The sequence shown here is derived from an EMBL/GenBank/DDBJ whole genome shotgun (WGS) entry which is preliminary data.</text>
</comment>
<dbReference type="EMBL" id="JAVLVT010000010">
    <property type="protein sequence ID" value="MDS1272303.1"/>
    <property type="molecule type" value="Genomic_DNA"/>
</dbReference>
<sequence length="63" mass="7087">MWLELVLLALDLTVWAQTLALTGHQARRWEPKKLRLRLFSAAARLAAAAHSYDSARRGPGPTY</sequence>
<protein>
    <submittedName>
        <fullName evidence="1">Transposase</fullName>
    </submittedName>
</protein>
<gene>
    <name evidence="1" type="ORF">RIF23_18600</name>
</gene>
<name>A0ABU2HAG4_9ACTN</name>
<evidence type="ECO:0000313" key="2">
    <source>
        <dbReference type="Proteomes" id="UP001250214"/>
    </source>
</evidence>
<reference evidence="2" key="1">
    <citation type="submission" date="2023-07" db="EMBL/GenBank/DDBJ databases">
        <title>Novel species in the genus Lipingzhangella isolated from Sambhar Salt Lake.</title>
        <authorList>
            <person name="Jiya N."/>
            <person name="Kajale S."/>
            <person name="Sharma A."/>
        </authorList>
    </citation>
    <scope>NUCLEOTIDE SEQUENCE [LARGE SCALE GENOMIC DNA]</scope>
    <source>
        <strain evidence="2">LS1_29</strain>
    </source>
</reference>
<dbReference type="RefSeq" id="WP_310914004.1">
    <property type="nucleotide sequence ID" value="NZ_JAVLVT010000010.1"/>
</dbReference>
<organism evidence="1 2">
    <name type="scientific">Lipingzhangella rawalii</name>
    <dbReference type="NCBI Taxonomy" id="2055835"/>
    <lineage>
        <taxon>Bacteria</taxon>
        <taxon>Bacillati</taxon>
        <taxon>Actinomycetota</taxon>
        <taxon>Actinomycetes</taxon>
        <taxon>Streptosporangiales</taxon>
        <taxon>Nocardiopsidaceae</taxon>
        <taxon>Lipingzhangella</taxon>
    </lineage>
</organism>
<evidence type="ECO:0000313" key="1">
    <source>
        <dbReference type="EMBL" id="MDS1272303.1"/>
    </source>
</evidence>
<keyword evidence="2" id="KW-1185">Reference proteome</keyword>